<evidence type="ECO:0000313" key="2">
    <source>
        <dbReference type="EMBL" id="MDQ0676148.1"/>
    </source>
</evidence>
<dbReference type="EMBL" id="JAUSXB010000001">
    <property type="protein sequence ID" value="MDQ0676148.1"/>
    <property type="molecule type" value="Genomic_DNA"/>
</dbReference>
<keyword evidence="3" id="KW-1185">Reference proteome</keyword>
<protein>
    <recommendedName>
        <fullName evidence="4">Lipoprotein</fullName>
    </recommendedName>
</protein>
<organism evidence="2 3">
    <name type="scientific">Pseudarthrobacter siccitolerans</name>
    <dbReference type="NCBI Taxonomy" id="861266"/>
    <lineage>
        <taxon>Bacteria</taxon>
        <taxon>Bacillati</taxon>
        <taxon>Actinomycetota</taxon>
        <taxon>Actinomycetes</taxon>
        <taxon>Micrococcales</taxon>
        <taxon>Micrococcaceae</taxon>
        <taxon>Pseudarthrobacter</taxon>
    </lineage>
</organism>
<feature type="region of interest" description="Disordered" evidence="1">
    <location>
        <begin position="129"/>
        <end position="155"/>
    </location>
</feature>
<accession>A0ABU0PQA3</accession>
<proteinExistence type="predicted"/>
<evidence type="ECO:0008006" key="4">
    <source>
        <dbReference type="Google" id="ProtNLM"/>
    </source>
</evidence>
<comment type="caution">
    <text evidence="2">The sequence shown here is derived from an EMBL/GenBank/DDBJ whole genome shotgun (WGS) entry which is preliminary data.</text>
</comment>
<evidence type="ECO:0000256" key="1">
    <source>
        <dbReference type="SAM" id="MobiDB-lite"/>
    </source>
</evidence>
<reference evidence="2 3" key="1">
    <citation type="submission" date="2023-07" db="EMBL/GenBank/DDBJ databases">
        <title>Comparative genomics of wheat-associated soil bacteria to identify genetic determinants of phenazine resistance.</title>
        <authorList>
            <person name="Mouncey N."/>
        </authorList>
    </citation>
    <scope>NUCLEOTIDE SEQUENCE [LARGE SCALE GENOMIC DNA]</scope>
    <source>
        <strain evidence="2 3">W1I3</strain>
    </source>
</reference>
<dbReference type="RefSeq" id="WP_306638523.1">
    <property type="nucleotide sequence ID" value="NZ_JAUSXB010000001.1"/>
</dbReference>
<evidence type="ECO:0000313" key="3">
    <source>
        <dbReference type="Proteomes" id="UP001236806"/>
    </source>
</evidence>
<gene>
    <name evidence="2" type="ORF">QFZ36_003709</name>
</gene>
<sequence>MLGRPAPIGPTIKLPRIDRRPRPGLAACLAAGLGALAVLTGCSGTGSTLSTAVEDSASAIATARLALSLDAAGKLTGAATSTALDDALKELATSRNSVLKLSPASEEDRQSVQEALSVLDACTSSLTTARDAVNGGDGGPSLSDGAPSLSDGGQQLSEAADRLSQLSAKDGGK</sequence>
<dbReference type="Proteomes" id="UP001236806">
    <property type="component" value="Unassembled WGS sequence"/>
</dbReference>
<name>A0ABU0PQA3_9MICC</name>